<comment type="caution">
    <text evidence="3">The sequence shown here is derived from an EMBL/GenBank/DDBJ whole genome shotgun (WGS) entry which is preliminary data.</text>
</comment>
<dbReference type="AlphaFoldDB" id="A0A4R4QEN2"/>
<proteinExistence type="predicted"/>
<dbReference type="InterPro" id="IPR000835">
    <property type="entry name" value="HTH_MarR-typ"/>
</dbReference>
<dbReference type="Pfam" id="PF12802">
    <property type="entry name" value="MarR_2"/>
    <property type="match status" value="1"/>
</dbReference>
<dbReference type="SUPFAM" id="SSF46785">
    <property type="entry name" value="Winged helix' DNA-binding domain"/>
    <property type="match status" value="1"/>
</dbReference>
<accession>A0A4R4QEN2</accession>
<evidence type="ECO:0000259" key="2">
    <source>
        <dbReference type="PROSITE" id="PS50995"/>
    </source>
</evidence>
<dbReference type="GO" id="GO:0006950">
    <property type="term" value="P:response to stress"/>
    <property type="evidence" value="ECO:0007669"/>
    <property type="project" value="TreeGrafter"/>
</dbReference>
<reference evidence="3 4" key="1">
    <citation type="submission" date="2019-03" db="EMBL/GenBank/DDBJ databases">
        <title>Draft genome sequences of novel Actinobacteria.</title>
        <authorList>
            <person name="Sahin N."/>
            <person name="Ay H."/>
            <person name="Saygin H."/>
        </authorList>
    </citation>
    <scope>NUCLEOTIDE SEQUENCE [LARGE SCALE GENOMIC DNA]</scope>
    <source>
        <strain evidence="3 4">JCM 30547</strain>
    </source>
</reference>
<keyword evidence="4" id="KW-1185">Reference proteome</keyword>
<feature type="domain" description="HTH marR-type" evidence="2">
    <location>
        <begin position="1"/>
        <end position="141"/>
    </location>
</feature>
<dbReference type="InterPro" id="IPR036388">
    <property type="entry name" value="WH-like_DNA-bd_sf"/>
</dbReference>
<dbReference type="EMBL" id="SMKA01000010">
    <property type="protein sequence ID" value="TDC34046.1"/>
    <property type="molecule type" value="Genomic_DNA"/>
</dbReference>
<evidence type="ECO:0000313" key="3">
    <source>
        <dbReference type="EMBL" id="TDC34046.1"/>
    </source>
</evidence>
<dbReference type="InterPro" id="IPR036390">
    <property type="entry name" value="WH_DNA-bd_sf"/>
</dbReference>
<dbReference type="SMART" id="SM00347">
    <property type="entry name" value="HTH_MARR"/>
    <property type="match status" value="1"/>
</dbReference>
<gene>
    <name evidence="3" type="ORF">E1261_04895</name>
</gene>
<dbReference type="Gene3D" id="1.10.10.10">
    <property type="entry name" value="Winged helix-like DNA-binding domain superfamily/Winged helix DNA-binding domain"/>
    <property type="match status" value="1"/>
</dbReference>
<evidence type="ECO:0000256" key="1">
    <source>
        <dbReference type="SAM" id="MobiDB-lite"/>
    </source>
</evidence>
<name>A0A4R4QEN2_9ACTN</name>
<dbReference type="PANTHER" id="PTHR33164:SF99">
    <property type="entry name" value="MARR FAMILY REGULATORY PROTEIN"/>
    <property type="match status" value="1"/>
</dbReference>
<dbReference type="PANTHER" id="PTHR33164">
    <property type="entry name" value="TRANSCRIPTIONAL REGULATOR, MARR FAMILY"/>
    <property type="match status" value="1"/>
</dbReference>
<dbReference type="InterPro" id="IPR039422">
    <property type="entry name" value="MarR/SlyA-like"/>
</dbReference>
<sequence length="161" mass="17822">MTIVSTKVPRYFGLLRLAFDQALAEVLAAVAPRHPELRPAHLQLFRFGGIDGSHTAELAAHAGMTKQSMHELITHLEQASYLTRAADPQDSRARLVRLTPAGRELERQITEAIADQLDRWEAKLGAARFGELWTILLELTGEPGPLPDRRQLRSSAPDPSS</sequence>
<dbReference type="PROSITE" id="PS50995">
    <property type="entry name" value="HTH_MARR_2"/>
    <property type="match status" value="1"/>
</dbReference>
<dbReference type="OrthoDB" id="122135at2"/>
<dbReference type="Proteomes" id="UP000295075">
    <property type="component" value="Unassembled WGS sequence"/>
</dbReference>
<dbReference type="GO" id="GO:0003700">
    <property type="term" value="F:DNA-binding transcription factor activity"/>
    <property type="evidence" value="ECO:0007669"/>
    <property type="project" value="InterPro"/>
</dbReference>
<feature type="region of interest" description="Disordered" evidence="1">
    <location>
        <begin position="142"/>
        <end position="161"/>
    </location>
</feature>
<organism evidence="3 4">
    <name type="scientific">Kribbella albertanoniae</name>
    <dbReference type="NCBI Taxonomy" id="1266829"/>
    <lineage>
        <taxon>Bacteria</taxon>
        <taxon>Bacillati</taxon>
        <taxon>Actinomycetota</taxon>
        <taxon>Actinomycetes</taxon>
        <taxon>Propionibacteriales</taxon>
        <taxon>Kribbellaceae</taxon>
        <taxon>Kribbella</taxon>
    </lineage>
</organism>
<protein>
    <submittedName>
        <fullName evidence="3">MarR family transcriptional regulator</fullName>
    </submittedName>
</protein>
<evidence type="ECO:0000313" key="4">
    <source>
        <dbReference type="Proteomes" id="UP000295075"/>
    </source>
</evidence>